<evidence type="ECO:0000313" key="5">
    <source>
        <dbReference type="EMBL" id="RKQ69382.1"/>
    </source>
</evidence>
<comment type="subcellular location">
    <subcellularLocation>
        <location evidence="1">Secreted</location>
    </subcellularLocation>
</comment>
<dbReference type="InParanoid" id="A0A420WEL9"/>
<dbReference type="PANTHER" id="PTHR34399:SF3">
    <property type="entry name" value="AVID PROTEIN-RELATED"/>
    <property type="match status" value="1"/>
</dbReference>
<dbReference type="InterPro" id="IPR051764">
    <property type="entry name" value="Avidin/Streptavidin-rel"/>
</dbReference>
<comment type="caution">
    <text evidence="5">The sequence shown here is derived from an EMBL/GenBank/DDBJ whole genome shotgun (WGS) entry which is preliminary data.</text>
</comment>
<sequence length="147" mass="16205">MFRLLTIGVSAALSLSACSAGEAQSAKTLEVTESLFSGQWVNDRNSAVTFTEKDGLLSGFYQTALGQPDKSKQFPLTGFVEGDQITFTVNFKGYGSLTSWTGQMSEDDKGVYIRTLWNLTRDVSDDKEDDDLWNSITSGASDFRRMK</sequence>
<feature type="signal peptide" evidence="4">
    <location>
        <begin position="1"/>
        <end position="19"/>
    </location>
</feature>
<dbReference type="Gene3D" id="2.40.128.30">
    <property type="entry name" value="Avidin-like"/>
    <property type="match status" value="1"/>
</dbReference>
<accession>A0A420WEL9</accession>
<dbReference type="Pfam" id="PF01382">
    <property type="entry name" value="Avidin"/>
    <property type="match status" value="1"/>
</dbReference>
<dbReference type="InterPro" id="IPR036896">
    <property type="entry name" value="Avidin-like_sf"/>
</dbReference>
<feature type="chain" id="PRO_5019220305" evidence="4">
    <location>
        <begin position="20"/>
        <end position="147"/>
    </location>
</feature>
<dbReference type="PROSITE" id="PS51326">
    <property type="entry name" value="AVIDIN_2"/>
    <property type="match status" value="1"/>
</dbReference>
<dbReference type="AlphaFoldDB" id="A0A420WEL9"/>
<evidence type="ECO:0000256" key="4">
    <source>
        <dbReference type="SAM" id="SignalP"/>
    </source>
</evidence>
<proteinExistence type="predicted"/>
<dbReference type="GO" id="GO:0009374">
    <property type="term" value="F:biotin binding"/>
    <property type="evidence" value="ECO:0007669"/>
    <property type="project" value="InterPro"/>
</dbReference>
<evidence type="ECO:0000256" key="1">
    <source>
        <dbReference type="ARBA" id="ARBA00004613"/>
    </source>
</evidence>
<dbReference type="Proteomes" id="UP000282211">
    <property type="component" value="Unassembled WGS sequence"/>
</dbReference>
<dbReference type="EMBL" id="RBII01000002">
    <property type="protein sequence ID" value="RKQ69382.1"/>
    <property type="molecule type" value="Genomic_DNA"/>
</dbReference>
<evidence type="ECO:0000313" key="6">
    <source>
        <dbReference type="Proteomes" id="UP000282211"/>
    </source>
</evidence>
<dbReference type="RefSeq" id="WP_170144965.1">
    <property type="nucleotide sequence ID" value="NZ_RBII01000002.1"/>
</dbReference>
<evidence type="ECO:0000256" key="3">
    <source>
        <dbReference type="ARBA" id="ARBA00022729"/>
    </source>
</evidence>
<organism evidence="5 6">
    <name type="scientific">Litorimonas taeanensis</name>
    <dbReference type="NCBI Taxonomy" id="568099"/>
    <lineage>
        <taxon>Bacteria</taxon>
        <taxon>Pseudomonadati</taxon>
        <taxon>Pseudomonadota</taxon>
        <taxon>Alphaproteobacteria</taxon>
        <taxon>Maricaulales</taxon>
        <taxon>Robiginitomaculaceae</taxon>
    </lineage>
</organism>
<gene>
    <name evidence="5" type="ORF">DES40_2182</name>
</gene>
<reference evidence="5 6" key="1">
    <citation type="submission" date="2018-10" db="EMBL/GenBank/DDBJ databases">
        <title>Genomic Encyclopedia of Type Strains, Phase IV (KMG-IV): sequencing the most valuable type-strain genomes for metagenomic binning, comparative biology and taxonomic classification.</title>
        <authorList>
            <person name="Goeker M."/>
        </authorList>
    </citation>
    <scope>NUCLEOTIDE SEQUENCE [LARGE SCALE GENOMIC DNA]</scope>
    <source>
        <strain evidence="5 6">DSM 22008</strain>
    </source>
</reference>
<dbReference type="PROSITE" id="PS51257">
    <property type="entry name" value="PROKAR_LIPOPROTEIN"/>
    <property type="match status" value="1"/>
</dbReference>
<dbReference type="InterPro" id="IPR005468">
    <property type="entry name" value="Avidin/str"/>
</dbReference>
<protein>
    <submittedName>
        <fullName evidence="5">Avidin family protein</fullName>
    </submittedName>
</protein>
<evidence type="ECO:0000256" key="2">
    <source>
        <dbReference type="ARBA" id="ARBA00022525"/>
    </source>
</evidence>
<dbReference type="SUPFAM" id="SSF50876">
    <property type="entry name" value="Avidin/streptavidin"/>
    <property type="match status" value="1"/>
</dbReference>
<dbReference type="PANTHER" id="PTHR34399">
    <property type="entry name" value="AVIDIN-RELATED"/>
    <property type="match status" value="1"/>
</dbReference>
<keyword evidence="3 4" id="KW-0732">Signal</keyword>
<keyword evidence="6" id="KW-1185">Reference proteome</keyword>
<dbReference type="GO" id="GO:0005576">
    <property type="term" value="C:extracellular region"/>
    <property type="evidence" value="ECO:0007669"/>
    <property type="project" value="UniProtKB-SubCell"/>
</dbReference>
<keyword evidence="2" id="KW-0964">Secreted</keyword>
<name>A0A420WEL9_9PROT</name>